<sequence>MFQIVDNEFLCNKILVPKIKVPSFVASYSFGRIWHILIIGFCTDILFRSVC</sequence>
<reference evidence="1 2" key="1">
    <citation type="submission" date="2019-10" db="EMBL/GenBank/DDBJ databases">
        <authorList>
            <person name="Karimi E."/>
        </authorList>
    </citation>
    <scope>NUCLEOTIDE SEQUENCE [LARGE SCALE GENOMIC DNA]</scope>
    <source>
        <strain evidence="1">Sphingobacterium sp. 8BC</strain>
    </source>
</reference>
<dbReference type="AlphaFoldDB" id="A0A653XNB3"/>
<accession>A0A653XNB3</accession>
<dbReference type="EMBL" id="CABWMV010000001">
    <property type="protein sequence ID" value="VXC31576.1"/>
    <property type="molecule type" value="Genomic_DNA"/>
</dbReference>
<organism evidence="1 2">
    <name type="scientific">Sphingobacterium multivorum</name>
    <dbReference type="NCBI Taxonomy" id="28454"/>
    <lineage>
        <taxon>Bacteria</taxon>
        <taxon>Pseudomonadati</taxon>
        <taxon>Bacteroidota</taxon>
        <taxon>Sphingobacteriia</taxon>
        <taxon>Sphingobacteriales</taxon>
        <taxon>Sphingobacteriaceae</taxon>
        <taxon>Sphingobacterium</taxon>
    </lineage>
</organism>
<proteinExistence type="predicted"/>
<evidence type="ECO:0000313" key="1">
    <source>
        <dbReference type="EMBL" id="VXC31576.1"/>
    </source>
</evidence>
<dbReference type="Proteomes" id="UP000432350">
    <property type="component" value="Unassembled WGS sequence"/>
</dbReference>
<evidence type="ECO:0000313" key="2">
    <source>
        <dbReference type="Proteomes" id="UP000432350"/>
    </source>
</evidence>
<name>A0A653XNB3_SPHMU</name>
<protein>
    <submittedName>
        <fullName evidence="1">Uncharacterized protein</fullName>
    </submittedName>
</protein>
<gene>
    <name evidence="1" type="ORF">SPHINGO8BC_10080</name>
</gene>